<accession>A0A7X1TRJ7</accession>
<name>A0A7X1TRJ7_9DEIO</name>
<dbReference type="RefSeq" id="WP_152870608.1">
    <property type="nucleotide sequence ID" value="NZ_WBSL01000002.1"/>
</dbReference>
<gene>
    <name evidence="1" type="ORF">F8S09_07235</name>
</gene>
<proteinExistence type="predicted"/>
<sequence>MTTLQMLKKLRPERWFRRHAQPRLSWEGRGERISRRALVVTEEEMRTHHRLEAQSAAERYAN</sequence>
<organism evidence="1 2">
    <name type="scientific">Deinococcus terrestris</name>
    <dbReference type="NCBI Taxonomy" id="2651870"/>
    <lineage>
        <taxon>Bacteria</taxon>
        <taxon>Thermotogati</taxon>
        <taxon>Deinococcota</taxon>
        <taxon>Deinococci</taxon>
        <taxon>Deinococcales</taxon>
        <taxon>Deinococcaceae</taxon>
        <taxon>Deinococcus</taxon>
    </lineage>
</organism>
<evidence type="ECO:0000313" key="2">
    <source>
        <dbReference type="Proteomes" id="UP000484842"/>
    </source>
</evidence>
<comment type="caution">
    <text evidence="1">The sequence shown here is derived from an EMBL/GenBank/DDBJ whole genome shotgun (WGS) entry which is preliminary data.</text>
</comment>
<keyword evidence="2" id="KW-1185">Reference proteome</keyword>
<dbReference type="AlphaFoldDB" id="A0A7X1TRJ7"/>
<evidence type="ECO:0000313" key="1">
    <source>
        <dbReference type="EMBL" id="MPY66489.1"/>
    </source>
</evidence>
<protein>
    <submittedName>
        <fullName evidence="1">Uncharacterized protein</fullName>
    </submittedName>
</protein>
<dbReference type="Proteomes" id="UP000484842">
    <property type="component" value="Unassembled WGS sequence"/>
</dbReference>
<dbReference type="EMBL" id="WBSL01000002">
    <property type="protein sequence ID" value="MPY66489.1"/>
    <property type="molecule type" value="Genomic_DNA"/>
</dbReference>
<reference evidence="1 2" key="1">
    <citation type="submission" date="2019-10" db="EMBL/GenBank/DDBJ databases">
        <title>Deinococcus sp. isolated from soil.</title>
        <authorList>
            <person name="Li Y."/>
            <person name="Wang J."/>
        </authorList>
    </citation>
    <scope>NUCLEOTIDE SEQUENCE [LARGE SCALE GENOMIC DNA]</scope>
    <source>
        <strain evidence="1 2">SDU3-2</strain>
    </source>
</reference>